<keyword evidence="1" id="KW-0472">Membrane</keyword>
<dbReference type="RefSeq" id="WP_216952364.1">
    <property type="nucleotide sequence ID" value="NZ_JAHPYS010000012.1"/>
</dbReference>
<sequence length="71" mass="8303">MKKIVFKIKWFLYNQINKQNPFIALLLDNLDIFDDITKIIEFCGILLLSAIVGFLIAYIPPIIGNKRMLYL</sequence>
<evidence type="ECO:0000313" key="2">
    <source>
        <dbReference type="EMBL" id="MBU9138597.1"/>
    </source>
</evidence>
<evidence type="ECO:0000313" key="3">
    <source>
        <dbReference type="Proteomes" id="UP000736888"/>
    </source>
</evidence>
<accession>A0AAW4M685</accession>
<dbReference type="EMBL" id="JAHPYS010000012">
    <property type="protein sequence ID" value="MBU9138597.1"/>
    <property type="molecule type" value="Genomic_DNA"/>
</dbReference>
<gene>
    <name evidence="2" type="ORF">KTG10_07500</name>
</gene>
<keyword evidence="1" id="KW-0812">Transmembrane</keyword>
<organism evidence="2 3">
    <name type="scientific">Phocaeicola vulgatus</name>
    <name type="common">Bacteroides vulgatus</name>
    <dbReference type="NCBI Taxonomy" id="821"/>
    <lineage>
        <taxon>Bacteria</taxon>
        <taxon>Pseudomonadati</taxon>
        <taxon>Bacteroidota</taxon>
        <taxon>Bacteroidia</taxon>
        <taxon>Bacteroidales</taxon>
        <taxon>Bacteroidaceae</taxon>
        <taxon>Phocaeicola</taxon>
    </lineage>
</organism>
<proteinExistence type="predicted"/>
<dbReference type="AlphaFoldDB" id="A0AAW4M685"/>
<name>A0AAW4M685_PHOVU</name>
<evidence type="ECO:0000256" key="1">
    <source>
        <dbReference type="SAM" id="Phobius"/>
    </source>
</evidence>
<protein>
    <submittedName>
        <fullName evidence="2">Uncharacterized protein</fullName>
    </submittedName>
</protein>
<dbReference type="Proteomes" id="UP000736888">
    <property type="component" value="Unassembled WGS sequence"/>
</dbReference>
<comment type="caution">
    <text evidence="2">The sequence shown here is derived from an EMBL/GenBank/DDBJ whole genome shotgun (WGS) entry which is preliminary data.</text>
</comment>
<keyword evidence="1" id="KW-1133">Transmembrane helix</keyword>
<reference evidence="2" key="1">
    <citation type="submission" date="2021-06" db="EMBL/GenBank/DDBJ databases">
        <title>Collection of gut derived symbiotic bacterial strains cultured from healthy donors.</title>
        <authorList>
            <person name="Lin H."/>
            <person name="Littmann E."/>
            <person name="Pamer E.G."/>
        </authorList>
    </citation>
    <scope>NUCLEOTIDE SEQUENCE</scope>
    <source>
        <strain evidence="2">MSK.6.33</strain>
    </source>
</reference>
<feature type="transmembrane region" description="Helical" evidence="1">
    <location>
        <begin position="39"/>
        <end position="59"/>
    </location>
</feature>